<accession>A0A8J2KSX1</accession>
<protein>
    <submittedName>
        <fullName evidence="2">Uncharacterized protein</fullName>
    </submittedName>
</protein>
<evidence type="ECO:0000313" key="3">
    <source>
        <dbReference type="Proteomes" id="UP000708208"/>
    </source>
</evidence>
<evidence type="ECO:0000313" key="2">
    <source>
        <dbReference type="EMBL" id="CAG7820265.1"/>
    </source>
</evidence>
<organism evidence="2 3">
    <name type="scientific">Allacma fusca</name>
    <dbReference type="NCBI Taxonomy" id="39272"/>
    <lineage>
        <taxon>Eukaryota</taxon>
        <taxon>Metazoa</taxon>
        <taxon>Ecdysozoa</taxon>
        <taxon>Arthropoda</taxon>
        <taxon>Hexapoda</taxon>
        <taxon>Collembola</taxon>
        <taxon>Symphypleona</taxon>
        <taxon>Sminthuridae</taxon>
        <taxon>Allacma</taxon>
    </lineage>
</organism>
<gene>
    <name evidence="2" type="ORF">AFUS01_LOCUS30666</name>
</gene>
<sequence length="128" mass="13747">MGPASPDSAGDDSAGDDSTGGERTGDDTSGPDGSDTGGSADTTNENSYPEHPPPLSRDAPEHIDGDERGGDDPPSKEEFRQHCDFGVLTTRSDCQHSDDHYTSLPNRKTYQEKRGFKLGQQYVMVCII</sequence>
<dbReference type="AlphaFoldDB" id="A0A8J2KSX1"/>
<reference evidence="2" key="1">
    <citation type="submission" date="2021-06" db="EMBL/GenBank/DDBJ databases">
        <authorList>
            <person name="Hodson N. C."/>
            <person name="Mongue J. A."/>
            <person name="Jaron S. K."/>
        </authorList>
    </citation>
    <scope>NUCLEOTIDE SEQUENCE</scope>
</reference>
<keyword evidence="3" id="KW-1185">Reference proteome</keyword>
<comment type="caution">
    <text evidence="2">The sequence shown here is derived from an EMBL/GenBank/DDBJ whole genome shotgun (WGS) entry which is preliminary data.</text>
</comment>
<proteinExistence type="predicted"/>
<feature type="region of interest" description="Disordered" evidence="1">
    <location>
        <begin position="1"/>
        <end position="79"/>
    </location>
</feature>
<feature type="compositionally biased region" description="Basic and acidic residues" evidence="1">
    <location>
        <begin position="58"/>
        <end position="79"/>
    </location>
</feature>
<name>A0A8J2KSX1_9HEXA</name>
<dbReference type="Proteomes" id="UP000708208">
    <property type="component" value="Unassembled WGS sequence"/>
</dbReference>
<dbReference type="EMBL" id="CAJVCH010473889">
    <property type="protein sequence ID" value="CAG7820265.1"/>
    <property type="molecule type" value="Genomic_DNA"/>
</dbReference>
<evidence type="ECO:0000256" key="1">
    <source>
        <dbReference type="SAM" id="MobiDB-lite"/>
    </source>
</evidence>
<feature type="compositionally biased region" description="Low complexity" evidence="1">
    <location>
        <begin position="27"/>
        <end position="43"/>
    </location>
</feature>